<dbReference type="Gene3D" id="3.60.15.10">
    <property type="entry name" value="Ribonuclease Z/Hydroxyacylglutathione hydrolase-like"/>
    <property type="match status" value="1"/>
</dbReference>
<comment type="cofactor">
    <cofactor evidence="7">
        <name>Zn(2+)</name>
        <dbReference type="ChEBI" id="CHEBI:29105"/>
    </cofactor>
    <text evidence="7">Binds 2 Zn(2+) ions per subunit.</text>
</comment>
<feature type="binding site" evidence="7">
    <location>
        <position position="56"/>
    </location>
    <ligand>
        <name>Zn(2+)</name>
        <dbReference type="ChEBI" id="CHEBI:29105"/>
        <label>2</label>
    </ligand>
</feature>
<dbReference type="SMART" id="SM00849">
    <property type="entry name" value="Lactamase_B"/>
    <property type="match status" value="1"/>
</dbReference>
<feature type="binding site" evidence="7">
    <location>
        <position position="108"/>
    </location>
    <ligand>
        <name>Zn(2+)</name>
        <dbReference type="ChEBI" id="CHEBI:29105"/>
        <label>1</label>
    </ligand>
</feature>
<evidence type="ECO:0000313" key="10">
    <source>
        <dbReference type="Proteomes" id="UP000198668"/>
    </source>
</evidence>
<evidence type="ECO:0000259" key="8">
    <source>
        <dbReference type="SMART" id="SM00849"/>
    </source>
</evidence>
<feature type="binding site" evidence="7">
    <location>
        <position position="54"/>
    </location>
    <ligand>
        <name>Zn(2+)</name>
        <dbReference type="ChEBI" id="CHEBI:29105"/>
        <label>1</label>
    </ligand>
</feature>
<keyword evidence="10" id="KW-1185">Reference proteome</keyword>
<proteinExistence type="inferred from homology"/>
<dbReference type="AlphaFoldDB" id="A0A1I3BR95"/>
<dbReference type="RefSeq" id="WP_092091797.1">
    <property type="nucleotide sequence ID" value="NZ_FOQE01000008.1"/>
</dbReference>
<feature type="binding site" evidence="7">
    <location>
        <position position="125"/>
    </location>
    <ligand>
        <name>Zn(2+)</name>
        <dbReference type="ChEBI" id="CHEBI:29105"/>
        <label>1</label>
    </ligand>
</feature>
<name>A0A1I3BR95_9LACT</name>
<comment type="similarity">
    <text evidence="3 7">Belongs to the metallo-beta-lactamase superfamily. Glyoxalase II family.</text>
</comment>
<dbReference type="EC" id="3.1.2.6" evidence="7"/>
<evidence type="ECO:0000256" key="5">
    <source>
        <dbReference type="ARBA" id="ARBA00022801"/>
    </source>
</evidence>
<dbReference type="InterPro" id="IPR035680">
    <property type="entry name" value="Clx_II_MBL"/>
</dbReference>
<dbReference type="OrthoDB" id="9802897at2"/>
<dbReference type="InterPro" id="IPR036866">
    <property type="entry name" value="RibonucZ/Hydroxyglut_hydro"/>
</dbReference>
<comment type="function">
    <text evidence="7">Thiolesterase that catalyzes the hydrolysis of S-D-lactoyl-glutathione to form glutathione and D-lactic acid.</text>
</comment>
<gene>
    <name evidence="7" type="primary">gloB</name>
    <name evidence="9" type="ORF">SAMN04489868_10872</name>
</gene>
<dbReference type="InterPro" id="IPR001279">
    <property type="entry name" value="Metallo-B-lactamas"/>
</dbReference>
<feature type="binding site" evidence="7">
    <location>
        <position position="57"/>
    </location>
    <ligand>
        <name>Zn(2+)</name>
        <dbReference type="ChEBI" id="CHEBI:29105"/>
        <label>2</label>
    </ligand>
</feature>
<dbReference type="InterPro" id="IPR017782">
    <property type="entry name" value="Hydroxyacylglutathione_Hdrlase"/>
</dbReference>
<accession>A0A1I3BR95</accession>
<evidence type="ECO:0000256" key="2">
    <source>
        <dbReference type="ARBA" id="ARBA00004963"/>
    </source>
</evidence>
<reference evidence="9 10" key="1">
    <citation type="submission" date="2016-10" db="EMBL/GenBank/DDBJ databases">
        <authorList>
            <person name="de Groot N.N."/>
        </authorList>
    </citation>
    <scope>NUCLEOTIDE SEQUENCE [LARGE SCALE GENOMIC DNA]</scope>
    <source>
        <strain evidence="9 10">DSM 27630</strain>
    </source>
</reference>
<dbReference type="HAMAP" id="MF_01374">
    <property type="entry name" value="Glyoxalase_2"/>
    <property type="match status" value="1"/>
</dbReference>
<dbReference type="PANTHER" id="PTHR43705:SF1">
    <property type="entry name" value="HYDROXYACYLGLUTATHIONE HYDROLASE GLOB"/>
    <property type="match status" value="1"/>
</dbReference>
<protein>
    <recommendedName>
        <fullName evidence="7">Hydroxyacylglutathione hydrolase</fullName>
        <ecNumber evidence="7">3.1.2.6</ecNumber>
    </recommendedName>
    <alternativeName>
        <fullName evidence="7">Glyoxalase II</fullName>
        <shortName evidence="7">Glx II</shortName>
    </alternativeName>
</protein>
<dbReference type="CDD" id="cd07723">
    <property type="entry name" value="hydroxyacylglutathione_hydrolase_MBL-fold"/>
    <property type="match status" value="1"/>
</dbReference>
<dbReference type="PIRSF" id="PIRSF005457">
    <property type="entry name" value="Glx"/>
    <property type="match status" value="1"/>
</dbReference>
<comment type="catalytic activity">
    <reaction evidence="1 7">
        <text>an S-(2-hydroxyacyl)glutathione + H2O = a 2-hydroxy carboxylate + glutathione + H(+)</text>
        <dbReference type="Rhea" id="RHEA:21864"/>
        <dbReference type="ChEBI" id="CHEBI:15377"/>
        <dbReference type="ChEBI" id="CHEBI:15378"/>
        <dbReference type="ChEBI" id="CHEBI:57925"/>
        <dbReference type="ChEBI" id="CHEBI:58896"/>
        <dbReference type="ChEBI" id="CHEBI:71261"/>
        <dbReference type="EC" id="3.1.2.6"/>
    </reaction>
</comment>
<feature type="binding site" evidence="7">
    <location>
        <position position="52"/>
    </location>
    <ligand>
        <name>Zn(2+)</name>
        <dbReference type="ChEBI" id="CHEBI:29105"/>
        <label>1</label>
    </ligand>
</feature>
<dbReference type="SUPFAM" id="SSF56281">
    <property type="entry name" value="Metallo-hydrolase/oxidoreductase"/>
    <property type="match status" value="1"/>
</dbReference>
<keyword evidence="4 7" id="KW-0479">Metal-binding</keyword>
<dbReference type="InterPro" id="IPR032282">
    <property type="entry name" value="HAGH_C"/>
</dbReference>
<comment type="pathway">
    <text evidence="2 7">Secondary metabolite metabolism; methylglyoxal degradation; (R)-lactate from methylglyoxal: step 2/2.</text>
</comment>
<feature type="domain" description="Metallo-beta-lactamase" evidence="8">
    <location>
        <begin position="11"/>
        <end position="163"/>
    </location>
</feature>
<evidence type="ECO:0000256" key="4">
    <source>
        <dbReference type="ARBA" id="ARBA00022723"/>
    </source>
</evidence>
<feature type="binding site" evidence="7">
    <location>
        <position position="125"/>
    </location>
    <ligand>
        <name>Zn(2+)</name>
        <dbReference type="ChEBI" id="CHEBI:29105"/>
        <label>2</label>
    </ligand>
</feature>
<dbReference type="GO" id="GO:0046872">
    <property type="term" value="F:metal ion binding"/>
    <property type="evidence" value="ECO:0007669"/>
    <property type="project" value="UniProtKB-KW"/>
</dbReference>
<dbReference type="UniPathway" id="UPA00619">
    <property type="reaction ID" value="UER00676"/>
</dbReference>
<evidence type="ECO:0000256" key="3">
    <source>
        <dbReference type="ARBA" id="ARBA00006759"/>
    </source>
</evidence>
<dbReference type="Proteomes" id="UP000198668">
    <property type="component" value="Unassembled WGS sequence"/>
</dbReference>
<dbReference type="GO" id="GO:0004416">
    <property type="term" value="F:hydroxyacylglutathione hydrolase activity"/>
    <property type="evidence" value="ECO:0007669"/>
    <property type="project" value="UniProtKB-UniRule"/>
</dbReference>
<comment type="subunit">
    <text evidence="7">Monomer.</text>
</comment>
<evidence type="ECO:0000256" key="7">
    <source>
        <dbReference type="HAMAP-Rule" id="MF_01374"/>
    </source>
</evidence>
<feature type="binding site" evidence="7">
    <location>
        <position position="163"/>
    </location>
    <ligand>
        <name>Zn(2+)</name>
        <dbReference type="ChEBI" id="CHEBI:29105"/>
        <label>2</label>
    </ligand>
</feature>
<evidence type="ECO:0000256" key="1">
    <source>
        <dbReference type="ARBA" id="ARBA00001623"/>
    </source>
</evidence>
<dbReference type="NCBIfam" id="TIGR03413">
    <property type="entry name" value="GSH_gloB"/>
    <property type="match status" value="1"/>
</dbReference>
<dbReference type="InterPro" id="IPR050110">
    <property type="entry name" value="Glyoxalase_II_hydrolase"/>
</dbReference>
<evidence type="ECO:0000313" key="9">
    <source>
        <dbReference type="EMBL" id="SFH64439.1"/>
    </source>
</evidence>
<dbReference type="EMBL" id="FOQE01000008">
    <property type="protein sequence ID" value="SFH64439.1"/>
    <property type="molecule type" value="Genomic_DNA"/>
</dbReference>
<dbReference type="PANTHER" id="PTHR43705">
    <property type="entry name" value="HYDROXYACYLGLUTATHIONE HYDROLASE"/>
    <property type="match status" value="1"/>
</dbReference>
<dbReference type="Pfam" id="PF00753">
    <property type="entry name" value="Lactamase_B"/>
    <property type="match status" value="1"/>
</dbReference>
<dbReference type="GO" id="GO:0019243">
    <property type="term" value="P:methylglyoxal catabolic process to D-lactate via S-lactoyl-glutathione"/>
    <property type="evidence" value="ECO:0007669"/>
    <property type="project" value="UniProtKB-UniRule"/>
</dbReference>
<dbReference type="Pfam" id="PF16123">
    <property type="entry name" value="HAGH_C"/>
    <property type="match status" value="1"/>
</dbReference>
<evidence type="ECO:0000256" key="6">
    <source>
        <dbReference type="ARBA" id="ARBA00022833"/>
    </source>
</evidence>
<keyword evidence="5 7" id="KW-0378">Hydrolase</keyword>
<organism evidence="9 10">
    <name type="scientific">Pisciglobus halotolerans</name>
    <dbReference type="NCBI Taxonomy" id="745365"/>
    <lineage>
        <taxon>Bacteria</taxon>
        <taxon>Bacillati</taxon>
        <taxon>Bacillota</taxon>
        <taxon>Bacilli</taxon>
        <taxon>Lactobacillales</taxon>
        <taxon>Carnobacteriaceae</taxon>
    </lineage>
</organism>
<keyword evidence="6 7" id="KW-0862">Zinc</keyword>
<sequence>MNIQPIKAFSDNYIWVIEEGTKAIVVDPGEAEGVLAYLEKHHLDLKAILLTHHHEDHVGGVKEIVTQYPNTPVYGPQETASLANHIIQEGDAFELLGKSFQVFKTAGHTEGHVSLLMEEALFCGDALFSAGCGRVFTGDYQAQYDALQKFKQLKDEVKVFAAHEYTQTNLRFAHSVQPSNETITEALDQVNALRKKGVPTLPSTIGREKKINPFLTAETLEDFITLRKARDQF</sequence>